<dbReference type="Proteomes" id="UP000005633">
    <property type="component" value="Chromosome"/>
</dbReference>
<accession>G8QKS9</accession>
<dbReference type="KEGG" id="dsu:Dsui_1132"/>
<reference evidence="1 2" key="1">
    <citation type="journal article" date="2012" name="J. Bacteriol.">
        <title>Complete genome sequence of the anaerobic perchlorate-reducing bacterium Azospira suillum strain PS.</title>
        <authorList>
            <person name="Byrne-Bailey K.G."/>
            <person name="Coates J.D."/>
        </authorList>
    </citation>
    <scope>NUCLEOTIDE SEQUENCE [LARGE SCALE GENOMIC DNA]</scope>
    <source>
        <strain evidence="2">ATCC BAA-33 / DSM 13638 / PS</strain>
    </source>
</reference>
<evidence type="ECO:0008006" key="3">
    <source>
        <dbReference type="Google" id="ProtNLM"/>
    </source>
</evidence>
<dbReference type="RefSeq" id="WP_014236235.1">
    <property type="nucleotide sequence ID" value="NC_016616.1"/>
</dbReference>
<name>G8QKS9_AZOOP</name>
<organism evidence="1 2">
    <name type="scientific">Azospira oryzae (strain ATCC BAA-33 / DSM 13638 / PS)</name>
    <name type="common">Dechlorosoma suillum</name>
    <dbReference type="NCBI Taxonomy" id="640081"/>
    <lineage>
        <taxon>Bacteria</taxon>
        <taxon>Pseudomonadati</taxon>
        <taxon>Pseudomonadota</taxon>
        <taxon>Betaproteobacteria</taxon>
        <taxon>Rhodocyclales</taxon>
        <taxon>Rhodocyclaceae</taxon>
        <taxon>Azospira</taxon>
    </lineage>
</organism>
<dbReference type="AlphaFoldDB" id="G8QKS9"/>
<evidence type="ECO:0000313" key="1">
    <source>
        <dbReference type="EMBL" id="AEV25534.1"/>
    </source>
</evidence>
<dbReference type="OrthoDB" id="952847at2"/>
<protein>
    <recommendedName>
        <fullName evidence="3">Transmembrane anchor protein</fullName>
    </recommendedName>
</protein>
<gene>
    <name evidence="1" type="ordered locus">Dsui_1132</name>
</gene>
<dbReference type="EMBL" id="CP003153">
    <property type="protein sequence ID" value="AEV25534.1"/>
    <property type="molecule type" value="Genomic_DNA"/>
</dbReference>
<evidence type="ECO:0000313" key="2">
    <source>
        <dbReference type="Proteomes" id="UP000005633"/>
    </source>
</evidence>
<dbReference type="HOGENOM" id="CLU_113667_0_0_4"/>
<dbReference type="eggNOG" id="ENOG502ZREC">
    <property type="taxonomic scope" value="Bacteria"/>
</dbReference>
<dbReference type="STRING" id="640081.Dsui_1132"/>
<sequence>MSNTQTHSLPSSASLFKATAVAAGVAATLLVTMVLPAEYGMDPTGIGRFLGLDALKQSAGAETTSVLATPDAIAGPNAMLAAKADAAFGKQAGRSLDASAVSLAGDGPMRRNTFTVTLAPGKGAEVKAHLRAGEGLTFHWQATAAVAVDMHGEAPNAKNAWTSYSVESAQKSASGTFVAPFEGSHGWYWQNRGTEPVTVSIEASGFQSELYRP</sequence>
<proteinExistence type="predicted"/>